<dbReference type="STRING" id="8469.M7AWF9"/>
<dbReference type="GO" id="GO:0045735">
    <property type="term" value="F:nutrient reservoir activity"/>
    <property type="evidence" value="ECO:0007669"/>
    <property type="project" value="UniProtKB-KW"/>
</dbReference>
<dbReference type="Gene3D" id="2.30.230.10">
    <property type="entry name" value="Lipovitellin, beta-sheet shell regions, chain A"/>
    <property type="match status" value="1"/>
</dbReference>
<evidence type="ECO:0000256" key="2">
    <source>
        <dbReference type="ARBA" id="ARBA00022729"/>
    </source>
</evidence>
<proteinExistence type="predicted"/>
<dbReference type="Proteomes" id="UP000031443">
    <property type="component" value="Unassembled WGS sequence"/>
</dbReference>
<dbReference type="InterPro" id="IPR015258">
    <property type="entry name" value="Vitellinogen_b-sht_shell"/>
</dbReference>
<keyword evidence="11" id="KW-1185">Reference proteome</keyword>
<dbReference type="Pfam" id="PF09172">
    <property type="entry name" value="Vit_open_b-sht"/>
    <property type="match status" value="1"/>
</dbReference>
<dbReference type="InterPro" id="IPR015817">
    <property type="entry name" value="Vitellinogen_open_b-sht_sub1"/>
</dbReference>
<organism evidence="10 11">
    <name type="scientific">Chelonia mydas</name>
    <name type="common">Green sea-turtle</name>
    <name type="synonym">Chelonia agassizi</name>
    <dbReference type="NCBI Taxonomy" id="8469"/>
    <lineage>
        <taxon>Eukaryota</taxon>
        <taxon>Metazoa</taxon>
        <taxon>Chordata</taxon>
        <taxon>Craniata</taxon>
        <taxon>Vertebrata</taxon>
        <taxon>Euteleostomi</taxon>
        <taxon>Archelosauria</taxon>
        <taxon>Testudinata</taxon>
        <taxon>Testudines</taxon>
        <taxon>Cryptodira</taxon>
        <taxon>Durocryptodira</taxon>
        <taxon>Americhelydia</taxon>
        <taxon>Chelonioidea</taxon>
        <taxon>Cheloniidae</taxon>
        <taxon>Chelonia</taxon>
    </lineage>
</organism>
<evidence type="ECO:0000256" key="4">
    <source>
        <dbReference type="ARBA" id="ARBA00023157"/>
    </source>
</evidence>
<dbReference type="EMBL" id="KB570890">
    <property type="protein sequence ID" value="EMP27370.1"/>
    <property type="molecule type" value="Genomic_DNA"/>
</dbReference>
<dbReference type="Pfam" id="PF09175">
    <property type="entry name" value="Vit_b-sht_shell"/>
    <property type="match status" value="1"/>
</dbReference>
<dbReference type="SMART" id="SM00216">
    <property type="entry name" value="VWD"/>
    <property type="match status" value="1"/>
</dbReference>
<evidence type="ECO:0000256" key="5">
    <source>
        <dbReference type="ARBA" id="ARBA00023180"/>
    </source>
</evidence>
<protein>
    <submittedName>
        <fullName evidence="10">Vitellogenin-2</fullName>
    </submittedName>
</protein>
<accession>M7AWF9</accession>
<comment type="caution">
    <text evidence="6">Lacks conserved residue(s) required for the propagation of feature annotation.</text>
</comment>
<dbReference type="SUPFAM" id="SSF48431">
    <property type="entry name" value="Lipovitellin-phosvitin complex, superhelical domain"/>
    <property type="match status" value="1"/>
</dbReference>
<keyword evidence="4 6" id="KW-1015">Disulfide bond</keyword>
<dbReference type="SMART" id="SM01169">
    <property type="entry name" value="DUF1943"/>
    <property type="match status" value="1"/>
</dbReference>
<dbReference type="PROSITE" id="PS51233">
    <property type="entry name" value="VWFD"/>
    <property type="match status" value="1"/>
</dbReference>
<dbReference type="InterPro" id="IPR015255">
    <property type="entry name" value="Vitellinogen_open_b-sht"/>
</dbReference>
<gene>
    <name evidence="10" type="ORF">UY3_15524</name>
</gene>
<dbReference type="Gene3D" id="2.20.50.20">
    <property type="entry name" value="Lipovitellin. Chain A, domain 3"/>
    <property type="match status" value="1"/>
</dbReference>
<dbReference type="InterPro" id="IPR050733">
    <property type="entry name" value="Vitellogenin/Apolipophorin"/>
</dbReference>
<reference evidence="11" key="1">
    <citation type="journal article" date="2013" name="Nat. Genet.">
        <title>The draft genomes of soft-shell turtle and green sea turtle yield insights into the development and evolution of the turtle-specific body plan.</title>
        <authorList>
            <person name="Wang Z."/>
            <person name="Pascual-Anaya J."/>
            <person name="Zadissa A."/>
            <person name="Li W."/>
            <person name="Niimura Y."/>
            <person name="Huang Z."/>
            <person name="Li C."/>
            <person name="White S."/>
            <person name="Xiong Z."/>
            <person name="Fang D."/>
            <person name="Wang B."/>
            <person name="Ming Y."/>
            <person name="Chen Y."/>
            <person name="Zheng Y."/>
            <person name="Kuraku S."/>
            <person name="Pignatelli M."/>
            <person name="Herrero J."/>
            <person name="Beal K."/>
            <person name="Nozawa M."/>
            <person name="Li Q."/>
            <person name="Wang J."/>
            <person name="Zhang H."/>
            <person name="Yu L."/>
            <person name="Shigenobu S."/>
            <person name="Wang J."/>
            <person name="Liu J."/>
            <person name="Flicek P."/>
            <person name="Searle S."/>
            <person name="Wang J."/>
            <person name="Kuratani S."/>
            <person name="Yin Y."/>
            <person name="Aken B."/>
            <person name="Zhang G."/>
            <person name="Irie N."/>
        </authorList>
    </citation>
    <scope>NUCLEOTIDE SEQUENCE [LARGE SCALE GENOMIC DNA]</scope>
</reference>
<dbReference type="SUPFAM" id="SSF56968">
    <property type="entry name" value="Lipovitellin-phosvitin complex, beta-sheet shell regions"/>
    <property type="match status" value="3"/>
</dbReference>
<evidence type="ECO:0000256" key="6">
    <source>
        <dbReference type="PROSITE-ProRule" id="PRU00557"/>
    </source>
</evidence>
<name>M7AWF9_CHEMY</name>
<dbReference type="SMART" id="SM01170">
    <property type="entry name" value="DUF1944"/>
    <property type="match status" value="1"/>
</dbReference>
<dbReference type="Gene3D" id="1.25.10.20">
    <property type="entry name" value="Vitellinogen, superhelical"/>
    <property type="match status" value="1"/>
</dbReference>
<dbReference type="SMART" id="SM00638">
    <property type="entry name" value="LPD_N"/>
    <property type="match status" value="1"/>
</dbReference>
<dbReference type="PROSITE" id="PS51211">
    <property type="entry name" value="VITELLOGENIN"/>
    <property type="match status" value="1"/>
</dbReference>
<evidence type="ECO:0000313" key="10">
    <source>
        <dbReference type="EMBL" id="EMP27370.1"/>
    </source>
</evidence>
<dbReference type="PANTHER" id="PTHR23345:SF15">
    <property type="entry name" value="VITELLOGENIN 1-RELATED"/>
    <property type="match status" value="1"/>
</dbReference>
<dbReference type="InterPro" id="IPR001846">
    <property type="entry name" value="VWF_type-D"/>
</dbReference>
<dbReference type="Gene3D" id="2.20.80.10">
    <property type="entry name" value="Lipovitellin-phosvitin complex, chain A, domain 4"/>
    <property type="match status" value="1"/>
</dbReference>
<feature type="chain" id="PRO_5012113271" evidence="7">
    <location>
        <begin position="16"/>
        <end position="1305"/>
    </location>
</feature>
<dbReference type="Pfam" id="PF00094">
    <property type="entry name" value="VWD"/>
    <property type="match status" value="1"/>
</dbReference>
<feature type="domain" description="Vitellogenin" evidence="8">
    <location>
        <begin position="29"/>
        <end position="620"/>
    </location>
</feature>
<keyword evidence="3" id="KW-0758">Storage protein</keyword>
<evidence type="ECO:0000256" key="3">
    <source>
        <dbReference type="ARBA" id="ARBA00022761"/>
    </source>
</evidence>
<dbReference type="GO" id="GO:0071391">
    <property type="term" value="P:cellular response to estrogen stimulus"/>
    <property type="evidence" value="ECO:0007669"/>
    <property type="project" value="TreeGrafter"/>
</dbReference>
<dbReference type="InterPro" id="IPR015816">
    <property type="entry name" value="Vitellinogen_b-sht_N"/>
</dbReference>
<keyword evidence="1" id="KW-0597">Phosphoprotein</keyword>
<feature type="domain" description="VWFD" evidence="9">
    <location>
        <begin position="1033"/>
        <end position="1211"/>
    </location>
</feature>
<feature type="disulfide bond" evidence="6">
    <location>
        <begin position="162"/>
        <end position="165"/>
    </location>
</feature>
<keyword evidence="2 7" id="KW-0732">Signal</keyword>
<dbReference type="PANTHER" id="PTHR23345">
    <property type="entry name" value="VITELLOGENIN-RELATED"/>
    <property type="match status" value="1"/>
</dbReference>
<dbReference type="eggNOG" id="KOG4338">
    <property type="taxonomic scope" value="Eukaryota"/>
</dbReference>
<dbReference type="GO" id="GO:0032355">
    <property type="term" value="P:response to estradiol"/>
    <property type="evidence" value="ECO:0007669"/>
    <property type="project" value="TreeGrafter"/>
</dbReference>
<evidence type="ECO:0000313" key="11">
    <source>
        <dbReference type="Proteomes" id="UP000031443"/>
    </source>
</evidence>
<keyword evidence="5" id="KW-0325">Glycoprotein</keyword>
<sequence>MRRIILALMFAFVGSQKYDIGVFSEFCSQILSPQLDEYNGIWPRDPFTRSSKLILTIASCLTQLFKFEYNRGQFGNIYAPKDTPVTCVNLVRGILNMLQITVKKSQNAYDLQEAGIGGVCHTRYIIQEDRKSNRVTVFKTKDLNNCQDKVEKNIGMAYIRSCATCPLKEKIIKGTAAFTYKMKYTDAGTLITQAVSQQVYQISPFSEPAGVAVMEARQELTLNDIRNSQASTSEIQLQNYGSLRYHFARELLQMPIHLIKMKNPESQIVEILQQLIQHDQQGYNREAPAKFLELIQLCRVATPENLESLWKQFADKPQYRRWLLSAICAAGTTETFMFLKQKIHNEDMSYLESALTIALAFHLSKADDHTLQAVADLVTSFRIQRAPMLRKLAYLAYGSMINRYCSVSSSCPNRILQPLHDLAAEAVSKNHEDDMALALKAIGNAGEPASIKRILKFLPIFSPAAMAFPVRIYIDAVLALRKIARKDPSKVQEILLQIFVDHSLTPTVRMMACVVIFETKPALPLVTAMANALLKESSLQVASFTYSHMKVLAISRIPQLFNVSAACNIALKLLSPRLDRLSYRYSKVIHVGGYYSKYRAGAIGRIYLMNSPSSMLPSAIIMKLRGYYANTATDFVEVALQSQGLTELVRKQNIPFAEYDTYKKLKVLGKTVLGWKELPPENPLISAYVKVFGHELAFADVNKELIRQTVKALTESSDRHMLVKKVINQIQRGIAGQWTQAILAGEVRHIVPTCVGLPLELSLYSTGLIRATASVGVNMSPSLSGTFKPLQFFDANVQLHADINPSIYTHTVAMMGINTQYFQSGLEFHAKFRANIPMKFYARINIKDKSLKFETTPCHQETELVTARTKLYAISRNVEEITSAKRLLVLPEEAVLDISEQRFKSAERTSRNGATTPKFLGDSKPPILAVILRAVRNDRKLAGFQLVLYADLHSTTPRIQVFVSNISESSIWKLCADASIVNSYKAVLTIYDRDISLPLPLPLDPHISTSVLQYPAWNFFTKIPSSVIDSLKGHCSVSQNMITTFNEVEFNYSMPANCYHVLAQDCSPELKFLVMMKKAEESADLKAINIKLASHEIDMYPSNGLIQLMINGVQTPAQILPYTSNSDAHILISSEKDGLSVKAPEYGIDKLYYDGHTLKIQVGFWMAGKTCGICGKYDGESKQKYQMPSGYVAKDAVSFAQSWILSEEPCAGACKLQHTLIKIEKPVGFENVASKCYSVEPVLRCVKGCSATRTAPVFVGFHCVPADSTTSFDEEQIRLDQKSEDLENTVDAHTMCSCEQLQCAA</sequence>
<dbReference type="Pfam" id="PF01347">
    <property type="entry name" value="Vitellogenin_N"/>
    <property type="match status" value="1"/>
</dbReference>
<feature type="disulfide bond" evidence="6">
    <location>
        <begin position="120"/>
        <end position="146"/>
    </location>
</feature>
<dbReference type="InterPro" id="IPR015819">
    <property type="entry name" value="Lipid_transp_b-sht_shell"/>
</dbReference>
<evidence type="ECO:0000259" key="8">
    <source>
        <dbReference type="PROSITE" id="PS51211"/>
    </source>
</evidence>
<evidence type="ECO:0000256" key="7">
    <source>
        <dbReference type="SAM" id="SignalP"/>
    </source>
</evidence>
<dbReference type="FunFam" id="1.25.10.20:FF:000002">
    <property type="entry name" value="Vitellogenin 7"/>
    <property type="match status" value="1"/>
</dbReference>
<evidence type="ECO:0000259" key="9">
    <source>
        <dbReference type="PROSITE" id="PS51233"/>
    </source>
</evidence>
<dbReference type="InterPro" id="IPR011030">
    <property type="entry name" value="Lipovitellin_superhlx_dom"/>
</dbReference>
<dbReference type="InterPro" id="IPR001747">
    <property type="entry name" value="Vitellogenin_N"/>
</dbReference>
<dbReference type="GO" id="GO:0005319">
    <property type="term" value="F:lipid transporter activity"/>
    <property type="evidence" value="ECO:0007669"/>
    <property type="project" value="InterPro"/>
</dbReference>
<evidence type="ECO:0000256" key="1">
    <source>
        <dbReference type="ARBA" id="ARBA00022553"/>
    </source>
</evidence>
<feature type="signal peptide" evidence="7">
    <location>
        <begin position="1"/>
        <end position="15"/>
    </location>
</feature>